<dbReference type="InterPro" id="IPR051962">
    <property type="entry name" value="Cuticlin"/>
</dbReference>
<gene>
    <name evidence="9" type="ORF">L596_022355</name>
</gene>
<sequence>MARNSYRTAQYGNVSALCTDKTIGIQFNSDIGFNGRIYASRMERNPMCVQHYSPTSTRNRFEVPLNSMTCGVKSSKKTYPANGLEYSVNLILSYNHMHLTEDDLLYTVKCNFDSPKKAVGTMYEANLLTKASAVGELVAPSCTYSLHINSIDGPTAKKAQIGQKVFHKWQCNTSDFSMKVYRCYVHNGEKKNYLLVDDDGCSLDPAILPELVYDREKNFVYATSSVFKFTDSSKVYFHCLLYMCPKGEPMCQKNIVSIPYPLITVTQILAPKMQPKTRSHLIRVTSPLLEDERGRHTVMKSTVGKVEI</sequence>
<keyword evidence="2" id="KW-0193">Cuticle</keyword>
<dbReference type="EMBL" id="AZBU02000007">
    <property type="protein sequence ID" value="TKR70314.1"/>
    <property type="molecule type" value="Genomic_DNA"/>
</dbReference>
<dbReference type="InterPro" id="IPR042235">
    <property type="entry name" value="ZP-C_dom"/>
</dbReference>
<dbReference type="InterPro" id="IPR001507">
    <property type="entry name" value="ZP_dom"/>
</dbReference>
<evidence type="ECO:0000256" key="3">
    <source>
        <dbReference type="ARBA" id="ARBA00022475"/>
    </source>
</evidence>
<protein>
    <recommendedName>
        <fullName evidence="8">ZP domain-containing protein</fullName>
    </recommendedName>
</protein>
<dbReference type="GO" id="GO:0042302">
    <property type="term" value="F:structural constituent of cuticle"/>
    <property type="evidence" value="ECO:0007669"/>
    <property type="project" value="UniProtKB-KW"/>
</dbReference>
<dbReference type="PROSITE" id="PS51034">
    <property type="entry name" value="ZP_2"/>
    <property type="match status" value="1"/>
</dbReference>
<proteinExistence type="predicted"/>
<dbReference type="PANTHER" id="PTHR22907">
    <property type="entry name" value="GH04558P"/>
    <property type="match status" value="1"/>
</dbReference>
<keyword evidence="6" id="KW-1133">Transmembrane helix</keyword>
<dbReference type="Proteomes" id="UP000298663">
    <property type="component" value="Unassembled WGS sequence"/>
</dbReference>
<dbReference type="GO" id="GO:0005886">
    <property type="term" value="C:plasma membrane"/>
    <property type="evidence" value="ECO:0007669"/>
    <property type="project" value="UniProtKB-SubCell"/>
</dbReference>
<accession>A0A4U5MLJ5</accession>
<dbReference type="AlphaFoldDB" id="A0A4U5MLJ5"/>
<dbReference type="SMART" id="SM00241">
    <property type="entry name" value="ZP"/>
    <property type="match status" value="1"/>
</dbReference>
<keyword evidence="7" id="KW-0472">Membrane</keyword>
<keyword evidence="10" id="KW-1185">Reference proteome</keyword>
<evidence type="ECO:0000256" key="2">
    <source>
        <dbReference type="ARBA" id="ARBA00022460"/>
    </source>
</evidence>
<organism evidence="9 10">
    <name type="scientific">Steinernema carpocapsae</name>
    <name type="common">Entomopathogenic nematode</name>
    <dbReference type="NCBI Taxonomy" id="34508"/>
    <lineage>
        <taxon>Eukaryota</taxon>
        <taxon>Metazoa</taxon>
        <taxon>Ecdysozoa</taxon>
        <taxon>Nematoda</taxon>
        <taxon>Chromadorea</taxon>
        <taxon>Rhabditida</taxon>
        <taxon>Tylenchina</taxon>
        <taxon>Panagrolaimomorpha</taxon>
        <taxon>Strongyloidoidea</taxon>
        <taxon>Steinernematidae</taxon>
        <taxon>Steinernema</taxon>
    </lineage>
</organism>
<reference evidence="9 10" key="1">
    <citation type="journal article" date="2015" name="Genome Biol.">
        <title>Comparative genomics of Steinernema reveals deeply conserved gene regulatory networks.</title>
        <authorList>
            <person name="Dillman A.R."/>
            <person name="Macchietto M."/>
            <person name="Porter C.F."/>
            <person name="Rogers A."/>
            <person name="Williams B."/>
            <person name="Antoshechkin I."/>
            <person name="Lee M.M."/>
            <person name="Goodwin Z."/>
            <person name="Lu X."/>
            <person name="Lewis E.E."/>
            <person name="Goodrich-Blair H."/>
            <person name="Stock S.P."/>
            <person name="Adams B.J."/>
            <person name="Sternberg P.W."/>
            <person name="Mortazavi A."/>
        </authorList>
    </citation>
    <scope>NUCLEOTIDE SEQUENCE [LARGE SCALE GENOMIC DNA]</scope>
    <source>
        <strain evidence="9 10">ALL</strain>
    </source>
</reference>
<dbReference type="InterPro" id="IPR057475">
    <property type="entry name" value="CUT_C"/>
</dbReference>
<dbReference type="Gene3D" id="2.60.40.4100">
    <property type="entry name" value="Zona pellucida, ZP-C domain"/>
    <property type="match status" value="1"/>
</dbReference>
<evidence type="ECO:0000256" key="5">
    <source>
        <dbReference type="ARBA" id="ARBA00022729"/>
    </source>
</evidence>
<keyword evidence="5" id="KW-0732">Signal</keyword>
<evidence type="ECO:0000259" key="8">
    <source>
        <dbReference type="PROSITE" id="PS51034"/>
    </source>
</evidence>
<reference evidence="9 10" key="2">
    <citation type="journal article" date="2019" name="G3 (Bethesda)">
        <title>Hybrid Assembly of the Genome of the Entomopathogenic Nematode Steinernema carpocapsae Identifies the X-Chromosome.</title>
        <authorList>
            <person name="Serra L."/>
            <person name="Macchietto M."/>
            <person name="Macias-Munoz A."/>
            <person name="McGill C.J."/>
            <person name="Rodriguez I.M."/>
            <person name="Rodriguez B."/>
            <person name="Murad R."/>
            <person name="Mortazavi A."/>
        </authorList>
    </citation>
    <scope>NUCLEOTIDE SEQUENCE [LARGE SCALE GENOMIC DNA]</scope>
    <source>
        <strain evidence="9 10">ALL</strain>
    </source>
</reference>
<dbReference type="InterPro" id="IPR056953">
    <property type="entry name" value="CUT_N"/>
</dbReference>
<name>A0A4U5MLJ5_STECR</name>
<comment type="caution">
    <text evidence="9">The sequence shown here is derived from an EMBL/GenBank/DDBJ whole genome shotgun (WGS) entry which is preliminary data.</text>
</comment>
<evidence type="ECO:0000313" key="10">
    <source>
        <dbReference type="Proteomes" id="UP000298663"/>
    </source>
</evidence>
<dbReference type="STRING" id="34508.A0A4U5MLJ5"/>
<evidence type="ECO:0000256" key="6">
    <source>
        <dbReference type="ARBA" id="ARBA00022989"/>
    </source>
</evidence>
<dbReference type="PANTHER" id="PTHR22907:SF14">
    <property type="entry name" value="ZP DOMAIN-CONTAINING PROTEIN"/>
    <property type="match status" value="1"/>
</dbReference>
<keyword evidence="3" id="KW-1003">Cell membrane</keyword>
<feature type="domain" description="ZP" evidence="8">
    <location>
        <begin position="17"/>
        <end position="258"/>
    </location>
</feature>
<dbReference type="Pfam" id="PF25301">
    <property type="entry name" value="CUT_C"/>
    <property type="match status" value="1"/>
</dbReference>
<dbReference type="Pfam" id="PF25057">
    <property type="entry name" value="CUT_N"/>
    <property type="match status" value="1"/>
</dbReference>
<keyword evidence="4" id="KW-0812">Transmembrane</keyword>
<evidence type="ECO:0000256" key="7">
    <source>
        <dbReference type="ARBA" id="ARBA00023136"/>
    </source>
</evidence>
<evidence type="ECO:0000313" key="9">
    <source>
        <dbReference type="EMBL" id="TKR70314.1"/>
    </source>
</evidence>
<comment type="subcellular location">
    <subcellularLocation>
        <location evidence="1">Cell membrane</location>
        <topology evidence="1">Single-pass type I membrane protein</topology>
    </subcellularLocation>
</comment>
<evidence type="ECO:0000256" key="4">
    <source>
        <dbReference type="ARBA" id="ARBA00022692"/>
    </source>
</evidence>
<evidence type="ECO:0000256" key="1">
    <source>
        <dbReference type="ARBA" id="ARBA00004251"/>
    </source>
</evidence>
<dbReference type="OrthoDB" id="6139674at2759"/>